<protein>
    <recommendedName>
        <fullName evidence="4">Retrotransposon gag domain-containing protein</fullName>
    </recommendedName>
</protein>
<evidence type="ECO:0008006" key="4">
    <source>
        <dbReference type="Google" id="ProtNLM"/>
    </source>
</evidence>
<feature type="region of interest" description="Disordered" evidence="1">
    <location>
        <begin position="224"/>
        <end position="288"/>
    </location>
</feature>
<organism evidence="2 3">
    <name type="scientific">Cirrhinus mrigala</name>
    <name type="common">Mrigala</name>
    <dbReference type="NCBI Taxonomy" id="683832"/>
    <lineage>
        <taxon>Eukaryota</taxon>
        <taxon>Metazoa</taxon>
        <taxon>Chordata</taxon>
        <taxon>Craniata</taxon>
        <taxon>Vertebrata</taxon>
        <taxon>Euteleostomi</taxon>
        <taxon>Actinopterygii</taxon>
        <taxon>Neopterygii</taxon>
        <taxon>Teleostei</taxon>
        <taxon>Ostariophysi</taxon>
        <taxon>Cypriniformes</taxon>
        <taxon>Cyprinidae</taxon>
        <taxon>Labeoninae</taxon>
        <taxon>Labeonini</taxon>
        <taxon>Cirrhinus</taxon>
    </lineage>
</organism>
<evidence type="ECO:0000313" key="2">
    <source>
        <dbReference type="EMBL" id="KAL0178798.1"/>
    </source>
</evidence>
<keyword evidence="3" id="KW-1185">Reference proteome</keyword>
<reference evidence="2 3" key="1">
    <citation type="submission" date="2024-05" db="EMBL/GenBank/DDBJ databases">
        <title>Genome sequencing and assembly of Indian major carp, Cirrhinus mrigala (Hamilton, 1822).</title>
        <authorList>
            <person name="Mohindra V."/>
            <person name="Chowdhury L.M."/>
            <person name="Lal K."/>
            <person name="Jena J.K."/>
        </authorList>
    </citation>
    <scope>NUCLEOTIDE SEQUENCE [LARGE SCALE GENOMIC DNA]</scope>
    <source>
        <strain evidence="2">CM1030</strain>
        <tissue evidence="2">Blood</tissue>
    </source>
</reference>
<sequence length="395" mass="42728">PCLFVTLDCSLRFFDILPVLLDLRSRLALDITVCLVIDPACFDYDLLIKLATGSYTLSTSPALYRILRLPKIQRLSRTQITMDLASRLFCLRQGNRCIEDYVGEFCELCRLVGFDDVALKDIFRVGLNDPIRLGLPGGKIHWTLEQYIDYALLLAGSSFTVGVADKEPCNPTAPSTLEHFHTPTFMSGIIQVMSEPYHAMPAKPKSTQVMSTTPRPVHVTSAKLQPAHVTSAKPQPAHATSAKPQPAHPIPAAPRPDHVTSSAPGPAHAMPATPEPAHAMPAAPGPAHAMPAPVMAARPESAPVMAARPESAPVMATLLQPAHKMAAFPEPVHKMAAVPEPVHKMAGTPKPVHKMAAIPEPLHKMVAVSKPRFMMAHVLDSPLMAVWAAKMALPH</sequence>
<dbReference type="Proteomes" id="UP001529510">
    <property type="component" value="Unassembled WGS sequence"/>
</dbReference>
<gene>
    <name evidence="2" type="ORF">M9458_027692</name>
</gene>
<evidence type="ECO:0000256" key="1">
    <source>
        <dbReference type="SAM" id="MobiDB-lite"/>
    </source>
</evidence>
<name>A0ABD0PXM5_CIRMR</name>
<proteinExistence type="predicted"/>
<feature type="non-terminal residue" evidence="2">
    <location>
        <position position="1"/>
    </location>
</feature>
<feature type="non-terminal residue" evidence="2">
    <location>
        <position position="395"/>
    </location>
</feature>
<feature type="compositionally biased region" description="Low complexity" evidence="1">
    <location>
        <begin position="266"/>
        <end position="288"/>
    </location>
</feature>
<comment type="caution">
    <text evidence="2">The sequence shown here is derived from an EMBL/GenBank/DDBJ whole genome shotgun (WGS) entry which is preliminary data.</text>
</comment>
<dbReference type="EMBL" id="JAMKFB020000013">
    <property type="protein sequence ID" value="KAL0178798.1"/>
    <property type="molecule type" value="Genomic_DNA"/>
</dbReference>
<evidence type="ECO:0000313" key="3">
    <source>
        <dbReference type="Proteomes" id="UP001529510"/>
    </source>
</evidence>
<dbReference type="AlphaFoldDB" id="A0ABD0PXM5"/>
<accession>A0ABD0PXM5</accession>